<feature type="transmembrane region" description="Helical" evidence="6">
    <location>
        <begin position="51"/>
        <end position="72"/>
    </location>
</feature>
<dbReference type="OrthoDB" id="5329005at2"/>
<evidence type="ECO:0000259" key="7">
    <source>
        <dbReference type="Pfam" id="PF01478"/>
    </source>
</evidence>
<keyword evidence="2" id="KW-1003">Cell membrane</keyword>
<evidence type="ECO:0000256" key="3">
    <source>
        <dbReference type="ARBA" id="ARBA00022692"/>
    </source>
</evidence>
<feature type="transmembrane region" description="Helical" evidence="6">
    <location>
        <begin position="92"/>
        <end position="112"/>
    </location>
</feature>
<comment type="subcellular location">
    <subcellularLocation>
        <location evidence="1">Cell membrane</location>
        <topology evidence="1">Multi-pass membrane protein</topology>
    </subcellularLocation>
</comment>
<dbReference type="RefSeq" id="WP_146886775.1">
    <property type="nucleotide sequence ID" value="NZ_BJYG01000011.1"/>
</dbReference>
<dbReference type="PANTHER" id="PTHR36506">
    <property type="entry name" value="PREFLAGELLIN PEPTIDASE"/>
    <property type="match status" value="1"/>
</dbReference>
<organism evidence="8 9">
    <name type="scientific">Acetobacter oeni</name>
    <dbReference type="NCBI Taxonomy" id="304077"/>
    <lineage>
        <taxon>Bacteria</taxon>
        <taxon>Pseudomonadati</taxon>
        <taxon>Pseudomonadota</taxon>
        <taxon>Alphaproteobacteria</taxon>
        <taxon>Acetobacterales</taxon>
        <taxon>Acetobacteraceae</taxon>
        <taxon>Acetobacter</taxon>
    </lineage>
</organism>
<feature type="transmembrane region" description="Helical" evidence="6">
    <location>
        <begin position="27"/>
        <end position="44"/>
    </location>
</feature>
<reference evidence="8 9" key="1">
    <citation type="submission" date="2019-07" db="EMBL/GenBank/DDBJ databases">
        <title>Whole genome shotgun sequence of Acetobacter oeni NBRC 105207.</title>
        <authorList>
            <person name="Hosoyama A."/>
            <person name="Uohara A."/>
            <person name="Ohji S."/>
            <person name="Ichikawa N."/>
        </authorList>
    </citation>
    <scope>NUCLEOTIDE SEQUENCE [LARGE SCALE GENOMIC DNA]</scope>
    <source>
        <strain evidence="8 9">NBRC 105207</strain>
    </source>
</reference>
<keyword evidence="5 6" id="KW-0472">Membrane</keyword>
<dbReference type="Gene3D" id="1.20.120.1220">
    <property type="match status" value="1"/>
</dbReference>
<evidence type="ECO:0000256" key="2">
    <source>
        <dbReference type="ARBA" id="ARBA00022475"/>
    </source>
</evidence>
<gene>
    <name evidence="8" type="ORF">AOE01nite_10230</name>
</gene>
<dbReference type="AlphaFoldDB" id="A0A511XIM6"/>
<dbReference type="InterPro" id="IPR000045">
    <property type="entry name" value="Prepilin_IV_endopep_pep"/>
</dbReference>
<dbReference type="InterPro" id="IPR052218">
    <property type="entry name" value="Preflagellin_Peptidase"/>
</dbReference>
<name>A0A511XIM6_9PROT</name>
<dbReference type="GO" id="GO:0004190">
    <property type="term" value="F:aspartic-type endopeptidase activity"/>
    <property type="evidence" value="ECO:0007669"/>
    <property type="project" value="InterPro"/>
</dbReference>
<feature type="domain" description="Prepilin type IV endopeptidase peptidase" evidence="7">
    <location>
        <begin position="11"/>
        <end position="108"/>
    </location>
</feature>
<evidence type="ECO:0000256" key="1">
    <source>
        <dbReference type="ARBA" id="ARBA00004651"/>
    </source>
</evidence>
<dbReference type="Proteomes" id="UP000321746">
    <property type="component" value="Unassembled WGS sequence"/>
</dbReference>
<evidence type="ECO:0000256" key="6">
    <source>
        <dbReference type="SAM" id="Phobius"/>
    </source>
</evidence>
<dbReference type="GO" id="GO:0005886">
    <property type="term" value="C:plasma membrane"/>
    <property type="evidence" value="ECO:0007669"/>
    <property type="project" value="UniProtKB-SubCell"/>
</dbReference>
<evidence type="ECO:0000256" key="5">
    <source>
        <dbReference type="ARBA" id="ARBA00023136"/>
    </source>
</evidence>
<keyword evidence="4 6" id="KW-1133">Transmembrane helix</keyword>
<accession>A0A511XIM6</accession>
<proteinExistence type="predicted"/>
<evidence type="ECO:0000313" key="9">
    <source>
        <dbReference type="Proteomes" id="UP000321746"/>
    </source>
</evidence>
<sequence>MLRDLIFSAVSFSLLIAALTDLKTRTISNSVSVVVIVLSFLAAWDRGGLSASIFVFFILAPVFYLLWILRVFGGGDVKLLISLIPLVPPGRLFSLFFTIALVGAILAVVYITRFMALGLSRRNQINVKYSRDKQLNSVASRLPELPYGVAIAVGTIINITHFIG</sequence>
<dbReference type="PANTHER" id="PTHR36506:SF1">
    <property type="entry name" value="PREFLAGELLIN PEPTIDASE"/>
    <property type="match status" value="1"/>
</dbReference>
<evidence type="ECO:0000313" key="8">
    <source>
        <dbReference type="EMBL" id="GEN62799.1"/>
    </source>
</evidence>
<dbReference type="EMBL" id="BJYG01000011">
    <property type="protein sequence ID" value="GEN62799.1"/>
    <property type="molecule type" value="Genomic_DNA"/>
</dbReference>
<keyword evidence="9" id="KW-1185">Reference proteome</keyword>
<protein>
    <recommendedName>
        <fullName evidence="7">Prepilin type IV endopeptidase peptidase domain-containing protein</fullName>
    </recommendedName>
</protein>
<dbReference type="Pfam" id="PF01478">
    <property type="entry name" value="Peptidase_A24"/>
    <property type="match status" value="1"/>
</dbReference>
<keyword evidence="3 6" id="KW-0812">Transmembrane</keyword>
<evidence type="ECO:0000256" key="4">
    <source>
        <dbReference type="ARBA" id="ARBA00022989"/>
    </source>
</evidence>
<comment type="caution">
    <text evidence="8">The sequence shown here is derived from an EMBL/GenBank/DDBJ whole genome shotgun (WGS) entry which is preliminary data.</text>
</comment>